<dbReference type="PROSITE" id="PS01096">
    <property type="entry name" value="PPIC_PPIASE_1"/>
    <property type="match status" value="1"/>
</dbReference>
<evidence type="ECO:0000259" key="14">
    <source>
        <dbReference type="PROSITE" id="PS50198"/>
    </source>
</evidence>
<reference evidence="16" key="3">
    <citation type="journal article" date="2017" name="Plant Physiol. Biochem.">
        <title>Differential oxidative and antioxidative response of duckweed Lemna minor toward plant growth promoting/inhibiting bacteria.</title>
        <authorList>
            <person name="Ishizawa H."/>
            <person name="Kuroda M."/>
            <person name="Morikawa M."/>
            <person name="Ike M."/>
        </authorList>
    </citation>
    <scope>NUCLEOTIDE SEQUENCE [LARGE SCALE GENOMIC DNA]</scope>
    <source>
        <strain evidence="16">H3</strain>
    </source>
</reference>
<dbReference type="SUPFAM" id="SSF109998">
    <property type="entry name" value="Triger factor/SurA peptide-binding domain-like"/>
    <property type="match status" value="1"/>
</dbReference>
<gene>
    <name evidence="15" type="ORF">DLM_1097</name>
</gene>
<proteinExistence type="inferred from homology"/>
<keyword evidence="16" id="KW-1185">Reference proteome</keyword>
<dbReference type="GO" id="GO:0005886">
    <property type="term" value="C:plasma membrane"/>
    <property type="evidence" value="ECO:0007669"/>
    <property type="project" value="UniProtKB-SubCell"/>
</dbReference>
<dbReference type="PANTHER" id="PTHR47529:SF1">
    <property type="entry name" value="PERIPLASMIC CHAPERONE PPID"/>
    <property type="match status" value="1"/>
</dbReference>
<dbReference type="RefSeq" id="WP_089085328.1">
    <property type="nucleotide sequence ID" value="NZ_AP018823.1"/>
</dbReference>
<dbReference type="InterPro" id="IPR023058">
    <property type="entry name" value="PPIase_PpiC_CS"/>
</dbReference>
<evidence type="ECO:0000256" key="2">
    <source>
        <dbReference type="ARBA" id="ARBA00022475"/>
    </source>
</evidence>
<evidence type="ECO:0000256" key="11">
    <source>
        <dbReference type="ARBA" id="ARBA00042775"/>
    </source>
</evidence>
<reference evidence="16" key="1">
    <citation type="journal article" date="2017" name="Biotechnol. Biofuels">
        <title>Evaluation of environmental bacterial communities as a factor affecting the growth of duckweed Lemna minor.</title>
        <authorList>
            <person name="Ishizawa H."/>
            <person name="Kuroda M."/>
            <person name="Morikawa M."/>
            <person name="Ike M."/>
        </authorList>
    </citation>
    <scope>NUCLEOTIDE SEQUENCE [LARGE SCALE GENOMIC DNA]</scope>
    <source>
        <strain evidence="16">H3</strain>
    </source>
</reference>
<dbReference type="PROSITE" id="PS50198">
    <property type="entry name" value="PPIC_PPIASE_2"/>
    <property type="match status" value="1"/>
</dbReference>
<keyword evidence="12" id="KW-0697">Rotamase</keyword>
<comment type="subcellular location">
    <subcellularLocation>
        <location evidence="1">Cell inner membrane</location>
        <topology evidence="1">Single-pass type II membrane protein</topology>
        <orientation evidence="1">Periplasmic side</orientation>
    </subcellularLocation>
</comment>
<keyword evidence="4 13" id="KW-0812">Transmembrane</keyword>
<name>A0A3G9GF34_9NEIS</name>
<evidence type="ECO:0000313" key="15">
    <source>
        <dbReference type="EMBL" id="BBF84722.1"/>
    </source>
</evidence>
<evidence type="ECO:0000256" key="6">
    <source>
        <dbReference type="ARBA" id="ARBA00023136"/>
    </source>
</evidence>
<dbReference type="Gene3D" id="3.10.50.40">
    <property type="match status" value="1"/>
</dbReference>
<evidence type="ECO:0000256" key="10">
    <source>
        <dbReference type="ARBA" id="ARBA00040743"/>
    </source>
</evidence>
<sequence length="614" mass="66787">MFDFVQNNKIAIQVILGAVALTFVGFGVGSYTSAVDDPYLVKVGSAKIYKRDLDRILEGQPSDAATRQQALDDLIRQDLLLAAAQDGGATVSPEQLRKVIAGIAELQENGQFSAARYKEFLAARNLSPEAFEAKISRDIMLQNQINNFAGTGFVSRSMVERMGGLMAQERQVRLLLLKPADFASQVKTDDAALKAFYDANAKRFRTAESVKLDYVVLSPQAVADGLTVSDAEVKQYYEQHKADLAGEERRASHILLSVPKDAKPADKAKVKAEAESLLKQLRADPSKFAELAKSKSQDPGSAANGGDLGFFARGAMVKPFDDVVFRMQPGKISEVVETEYGYHIIKLDEVKQPDFAAVKAAVEAKLKQQKAAGQLRSMADKLAEVAYQQADSLKGVQDALKLQIKHSDWLSRDKKSTDPVLANPKVLDAAFSDDVLKKKHNSEPVDIGGGNLVVVRVADHQPERQQKLDEVRDGIKNELIATQGAKLAEKQGQALLAQLKSGKGIDAQKWSEPLTISRRNPGAMAAADVRAVFAAQSSPLPSFAGSKHDNGDYAIYQIASVAPGAAVTDEERTQLAAAMVQMTARSQLGSYLETLRQKYPVKMGKQQLNDQSEQ</sequence>
<dbReference type="InterPro" id="IPR027304">
    <property type="entry name" value="Trigger_fact/SurA_dom_sf"/>
</dbReference>
<dbReference type="OrthoDB" id="9812372at2"/>
<dbReference type="EMBL" id="AP018823">
    <property type="protein sequence ID" value="BBF84722.1"/>
    <property type="molecule type" value="Genomic_DNA"/>
</dbReference>
<dbReference type="Proteomes" id="UP000198290">
    <property type="component" value="Chromosome"/>
</dbReference>
<dbReference type="PANTHER" id="PTHR47529">
    <property type="entry name" value="PEPTIDYL-PROLYL CIS-TRANS ISOMERASE D"/>
    <property type="match status" value="1"/>
</dbReference>
<dbReference type="SUPFAM" id="SSF54534">
    <property type="entry name" value="FKBP-like"/>
    <property type="match status" value="1"/>
</dbReference>
<feature type="transmembrane region" description="Helical" evidence="13">
    <location>
        <begin position="12"/>
        <end position="32"/>
    </location>
</feature>
<dbReference type="InterPro" id="IPR046357">
    <property type="entry name" value="PPIase_dom_sf"/>
</dbReference>
<accession>A0A3G9GF34</accession>
<dbReference type="Pfam" id="PF00639">
    <property type="entry name" value="Rotamase"/>
    <property type="match status" value="1"/>
</dbReference>
<dbReference type="InterPro" id="IPR052029">
    <property type="entry name" value="PpiD_chaperone"/>
</dbReference>
<evidence type="ECO:0000256" key="4">
    <source>
        <dbReference type="ARBA" id="ARBA00022692"/>
    </source>
</evidence>
<dbReference type="AlphaFoldDB" id="A0A3G9GF34"/>
<keyword evidence="5 13" id="KW-1133">Transmembrane helix</keyword>
<dbReference type="Pfam" id="PF13624">
    <property type="entry name" value="SurA_N_3"/>
    <property type="match status" value="1"/>
</dbReference>
<evidence type="ECO:0000256" key="7">
    <source>
        <dbReference type="ARBA" id="ARBA00023186"/>
    </source>
</evidence>
<keyword evidence="8 12" id="KW-0413">Isomerase</keyword>
<evidence type="ECO:0000256" key="13">
    <source>
        <dbReference type="SAM" id="Phobius"/>
    </source>
</evidence>
<keyword evidence="7" id="KW-0143">Chaperone</keyword>
<keyword evidence="3" id="KW-0997">Cell inner membrane</keyword>
<keyword evidence="6 13" id="KW-0472">Membrane</keyword>
<feature type="domain" description="PpiC" evidence="14">
    <location>
        <begin position="246"/>
        <end position="349"/>
    </location>
</feature>
<evidence type="ECO:0000256" key="9">
    <source>
        <dbReference type="ARBA" id="ARBA00038408"/>
    </source>
</evidence>
<evidence type="ECO:0000256" key="3">
    <source>
        <dbReference type="ARBA" id="ARBA00022519"/>
    </source>
</evidence>
<evidence type="ECO:0000256" key="12">
    <source>
        <dbReference type="PROSITE-ProRule" id="PRU00278"/>
    </source>
</evidence>
<comment type="similarity">
    <text evidence="9">Belongs to the PpiD chaperone family.</text>
</comment>
<reference evidence="15 16" key="2">
    <citation type="journal article" date="2017" name="Genome Announc.">
        <title>Draft genome sequence of Aquitalea magnusonii strain H3, a plant growth-promoting bacterium of duckweed Lemna minor.</title>
        <authorList>
            <person name="Ishizawa H."/>
            <person name="Kuroda M."/>
            <person name="Ike M."/>
        </authorList>
    </citation>
    <scope>NUCLEOTIDE SEQUENCE [LARGE SCALE GENOMIC DNA]</scope>
    <source>
        <strain evidence="15 16">H3</strain>
    </source>
</reference>
<protein>
    <recommendedName>
        <fullName evidence="10">Periplasmic chaperone PpiD</fullName>
    </recommendedName>
    <alternativeName>
        <fullName evidence="11">Periplasmic folding chaperone</fullName>
    </alternativeName>
</protein>
<evidence type="ECO:0000313" key="16">
    <source>
        <dbReference type="Proteomes" id="UP000198290"/>
    </source>
</evidence>
<organism evidence="15 16">
    <name type="scientific">Aquitalea magnusonii</name>
    <dbReference type="NCBI Taxonomy" id="332411"/>
    <lineage>
        <taxon>Bacteria</taxon>
        <taxon>Pseudomonadati</taxon>
        <taxon>Pseudomonadota</taxon>
        <taxon>Betaproteobacteria</taxon>
        <taxon>Neisseriales</taxon>
        <taxon>Chromobacteriaceae</taxon>
        <taxon>Aquitalea</taxon>
    </lineage>
</organism>
<evidence type="ECO:0000256" key="1">
    <source>
        <dbReference type="ARBA" id="ARBA00004382"/>
    </source>
</evidence>
<evidence type="ECO:0000256" key="8">
    <source>
        <dbReference type="ARBA" id="ARBA00023235"/>
    </source>
</evidence>
<dbReference type="Gene3D" id="1.10.4030.10">
    <property type="entry name" value="Porin chaperone SurA, peptide-binding domain"/>
    <property type="match status" value="1"/>
</dbReference>
<dbReference type="Pfam" id="PF13145">
    <property type="entry name" value="Rotamase_2"/>
    <property type="match status" value="1"/>
</dbReference>
<keyword evidence="2" id="KW-1003">Cell membrane</keyword>
<dbReference type="InterPro" id="IPR000297">
    <property type="entry name" value="PPIase_PpiC"/>
</dbReference>
<evidence type="ECO:0000256" key="5">
    <source>
        <dbReference type="ARBA" id="ARBA00022989"/>
    </source>
</evidence>
<dbReference type="KEGG" id="amah:DLM_1097"/>
<dbReference type="STRING" id="332411.VI06_19970"/>
<dbReference type="GO" id="GO:0003755">
    <property type="term" value="F:peptidyl-prolyl cis-trans isomerase activity"/>
    <property type="evidence" value="ECO:0007669"/>
    <property type="project" value="UniProtKB-KW"/>
</dbReference>